<dbReference type="SMART" id="SM00273">
    <property type="entry name" value="ENTH"/>
    <property type="match status" value="1"/>
</dbReference>
<dbReference type="InterPro" id="IPR013809">
    <property type="entry name" value="ENTH"/>
</dbReference>
<proteinExistence type="predicted"/>
<feature type="compositionally biased region" description="Low complexity" evidence="2">
    <location>
        <begin position="364"/>
        <end position="381"/>
    </location>
</feature>
<dbReference type="InterPro" id="IPR008942">
    <property type="entry name" value="ENTH_VHS"/>
</dbReference>
<dbReference type="FunFam" id="1.25.40.90:FF:000006">
    <property type="entry name" value="Clathrin interactor 1"/>
    <property type="match status" value="1"/>
</dbReference>
<dbReference type="GO" id="GO:0005768">
    <property type="term" value="C:endosome"/>
    <property type="evidence" value="ECO:0007669"/>
    <property type="project" value="TreeGrafter"/>
</dbReference>
<feature type="compositionally biased region" description="Low complexity" evidence="2">
    <location>
        <begin position="244"/>
        <end position="255"/>
    </location>
</feature>
<feature type="region of interest" description="Disordered" evidence="2">
    <location>
        <begin position="227"/>
        <end position="381"/>
    </location>
</feature>
<feature type="compositionally biased region" description="Low complexity" evidence="2">
    <location>
        <begin position="315"/>
        <end position="333"/>
    </location>
</feature>
<keyword evidence="1" id="KW-0175">Coiled coil</keyword>
<feature type="compositionally biased region" description="Low complexity" evidence="2">
    <location>
        <begin position="437"/>
        <end position="453"/>
    </location>
</feature>
<dbReference type="GO" id="GO:0005543">
    <property type="term" value="F:phospholipid binding"/>
    <property type="evidence" value="ECO:0007669"/>
    <property type="project" value="TreeGrafter"/>
</dbReference>
<dbReference type="Pfam" id="PF01417">
    <property type="entry name" value="ENTH"/>
    <property type="match status" value="1"/>
</dbReference>
<dbReference type="AlphaFoldDB" id="A0A3N4I9F8"/>
<feature type="compositionally biased region" description="Low complexity" evidence="2">
    <location>
        <begin position="344"/>
        <end position="354"/>
    </location>
</feature>
<name>A0A3N4I9F8_ASCIM</name>
<dbReference type="Proteomes" id="UP000275078">
    <property type="component" value="Unassembled WGS sequence"/>
</dbReference>
<dbReference type="PROSITE" id="PS50942">
    <property type="entry name" value="ENTH"/>
    <property type="match status" value="1"/>
</dbReference>
<feature type="coiled-coil region" evidence="1">
    <location>
        <begin position="139"/>
        <end position="166"/>
    </location>
</feature>
<dbReference type="GO" id="GO:0005829">
    <property type="term" value="C:cytosol"/>
    <property type="evidence" value="ECO:0007669"/>
    <property type="project" value="GOC"/>
</dbReference>
<dbReference type="STRING" id="1160509.A0A3N4I9F8"/>
<dbReference type="PANTHER" id="PTHR12276:SF45">
    <property type="entry name" value="CLATHRIN INTERACTOR 1"/>
    <property type="match status" value="1"/>
</dbReference>
<dbReference type="PANTHER" id="PTHR12276">
    <property type="entry name" value="EPSIN/ENT-RELATED"/>
    <property type="match status" value="1"/>
</dbReference>
<dbReference type="SUPFAM" id="SSF48464">
    <property type="entry name" value="ENTH/VHS domain"/>
    <property type="match status" value="1"/>
</dbReference>
<keyword evidence="5" id="KW-1185">Reference proteome</keyword>
<dbReference type="GO" id="GO:0005886">
    <property type="term" value="C:plasma membrane"/>
    <property type="evidence" value="ECO:0007669"/>
    <property type="project" value="TreeGrafter"/>
</dbReference>
<dbReference type="EMBL" id="ML119684">
    <property type="protein sequence ID" value="RPA80821.1"/>
    <property type="molecule type" value="Genomic_DNA"/>
</dbReference>
<feature type="compositionally biased region" description="Polar residues" evidence="2">
    <location>
        <begin position="526"/>
        <end position="540"/>
    </location>
</feature>
<evidence type="ECO:0000259" key="3">
    <source>
        <dbReference type="PROSITE" id="PS50942"/>
    </source>
</evidence>
<gene>
    <name evidence="4" type="ORF">BJ508DRAFT_415090</name>
</gene>
<reference evidence="4 5" key="1">
    <citation type="journal article" date="2018" name="Nat. Ecol. Evol.">
        <title>Pezizomycetes genomes reveal the molecular basis of ectomycorrhizal truffle lifestyle.</title>
        <authorList>
            <person name="Murat C."/>
            <person name="Payen T."/>
            <person name="Noel B."/>
            <person name="Kuo A."/>
            <person name="Morin E."/>
            <person name="Chen J."/>
            <person name="Kohler A."/>
            <person name="Krizsan K."/>
            <person name="Balestrini R."/>
            <person name="Da Silva C."/>
            <person name="Montanini B."/>
            <person name="Hainaut M."/>
            <person name="Levati E."/>
            <person name="Barry K.W."/>
            <person name="Belfiori B."/>
            <person name="Cichocki N."/>
            <person name="Clum A."/>
            <person name="Dockter R.B."/>
            <person name="Fauchery L."/>
            <person name="Guy J."/>
            <person name="Iotti M."/>
            <person name="Le Tacon F."/>
            <person name="Lindquist E.A."/>
            <person name="Lipzen A."/>
            <person name="Malagnac F."/>
            <person name="Mello A."/>
            <person name="Molinier V."/>
            <person name="Miyauchi S."/>
            <person name="Poulain J."/>
            <person name="Riccioni C."/>
            <person name="Rubini A."/>
            <person name="Sitrit Y."/>
            <person name="Splivallo R."/>
            <person name="Traeger S."/>
            <person name="Wang M."/>
            <person name="Zifcakova L."/>
            <person name="Wipf D."/>
            <person name="Zambonelli A."/>
            <person name="Paolocci F."/>
            <person name="Nowrousian M."/>
            <person name="Ottonello S."/>
            <person name="Baldrian P."/>
            <person name="Spatafora J.W."/>
            <person name="Henrissat B."/>
            <person name="Nagy L.G."/>
            <person name="Aury J.M."/>
            <person name="Wincker P."/>
            <person name="Grigoriev I.V."/>
            <person name="Bonfante P."/>
            <person name="Martin F.M."/>
        </authorList>
    </citation>
    <scope>NUCLEOTIDE SEQUENCE [LARGE SCALE GENOMIC DNA]</scope>
    <source>
        <strain evidence="4 5">RN42</strain>
    </source>
</reference>
<dbReference type="GO" id="GO:0030276">
    <property type="term" value="F:clathrin binding"/>
    <property type="evidence" value="ECO:0007669"/>
    <property type="project" value="TreeGrafter"/>
</dbReference>
<organism evidence="4 5">
    <name type="scientific">Ascobolus immersus RN42</name>
    <dbReference type="NCBI Taxonomy" id="1160509"/>
    <lineage>
        <taxon>Eukaryota</taxon>
        <taxon>Fungi</taxon>
        <taxon>Dikarya</taxon>
        <taxon>Ascomycota</taxon>
        <taxon>Pezizomycotina</taxon>
        <taxon>Pezizomycetes</taxon>
        <taxon>Pezizales</taxon>
        <taxon>Ascobolaceae</taxon>
        <taxon>Ascobolus</taxon>
    </lineage>
</organism>
<evidence type="ECO:0000256" key="1">
    <source>
        <dbReference type="SAM" id="Coils"/>
    </source>
</evidence>
<sequence>MNIESLRDAVSSISLYDVKAAVRKAQNVVMNYTEMEAKVREATNNEPWGASSTIMNEIASGTHNYQLLSEIMPIIYKRFTEKGAEEWRQIYKALQLLEFLIKNGSEQVIDDARSHLHLIKMLRQFHYIDEKGKDQGVNVRNRAKELAELLQDVEKIRSERKKARANRSKYGGVEGGAGFGSGGYGGGFGGGASSSRYGGFGNDTGDSYGGYSGGGVYGDGGGTASAYPGASSRRRNYDEDYSRTTSPPAVTTTSANFEVYDEFAESGLPRPVSPPKPKTQHRSNPSVSRAAPKAAAPPPKAAAPMEDLLSLDDGPALSSPPAAPAKPKASSSADILGGFGSLQSAPAAAPAAANNDDDDDDFADFVSASPAPAAPAAPAASSNLLKNDLSSLFAATPSASATKPLTTSVPTSTPLAAPKPFSTTQAANLSDLVGFKSASASPAPSANSTFSAPLQPANASTPSGGFKPMQPNYFTSVPLVPSATGTSTTSGTAASTPAASAKPNAFAGLGNTKPAGKSGSDAFGNIWSSASSGLKKSTPQPTGPKLGDLAKQQASAGIWGSTAGASKPANNNFGGSKPAGGQTLGNGLDDLLG</sequence>
<evidence type="ECO:0000313" key="4">
    <source>
        <dbReference type="EMBL" id="RPA80821.1"/>
    </source>
</evidence>
<feature type="domain" description="ENTH" evidence="3">
    <location>
        <begin position="27"/>
        <end position="160"/>
    </location>
</feature>
<feature type="compositionally biased region" description="Low complexity" evidence="2">
    <location>
        <begin position="404"/>
        <end position="418"/>
    </location>
</feature>
<protein>
    <submittedName>
        <fullName evidence="4">ENTH-domain-containing protein</fullName>
    </submittedName>
</protein>
<feature type="region of interest" description="Disordered" evidence="2">
    <location>
        <begin position="437"/>
        <end position="593"/>
    </location>
</feature>
<dbReference type="GO" id="GO:0006895">
    <property type="term" value="P:Golgi to endosome transport"/>
    <property type="evidence" value="ECO:0007669"/>
    <property type="project" value="TreeGrafter"/>
</dbReference>
<dbReference type="OrthoDB" id="4033880at2759"/>
<accession>A0A3N4I9F8</accession>
<feature type="region of interest" description="Disordered" evidence="2">
    <location>
        <begin position="400"/>
        <end position="422"/>
    </location>
</feature>
<dbReference type="Gene3D" id="1.25.40.90">
    <property type="match status" value="1"/>
</dbReference>
<dbReference type="GO" id="GO:0030125">
    <property type="term" value="C:clathrin vesicle coat"/>
    <property type="evidence" value="ECO:0007669"/>
    <property type="project" value="TreeGrafter"/>
</dbReference>
<evidence type="ECO:0000313" key="5">
    <source>
        <dbReference type="Proteomes" id="UP000275078"/>
    </source>
</evidence>
<dbReference type="GO" id="GO:0006897">
    <property type="term" value="P:endocytosis"/>
    <property type="evidence" value="ECO:0007669"/>
    <property type="project" value="TreeGrafter"/>
</dbReference>
<dbReference type="CDD" id="cd16992">
    <property type="entry name" value="ENTH_Ent3"/>
    <property type="match status" value="1"/>
</dbReference>
<evidence type="ECO:0000256" key="2">
    <source>
        <dbReference type="SAM" id="MobiDB-lite"/>
    </source>
</evidence>
<feature type="compositionally biased region" description="Low complexity" evidence="2">
    <location>
        <begin position="481"/>
        <end position="501"/>
    </location>
</feature>